<dbReference type="InterPro" id="IPR003593">
    <property type="entry name" value="AAA+_ATPase"/>
</dbReference>
<comment type="similarity">
    <text evidence="1">Belongs to the GSP E family.</text>
</comment>
<dbReference type="InterPro" id="IPR025874">
    <property type="entry name" value="DZR"/>
</dbReference>
<dbReference type="Gene3D" id="3.30.300.160">
    <property type="entry name" value="Type II secretion system, protein E, N-terminal domain"/>
    <property type="match status" value="1"/>
</dbReference>
<dbReference type="Pfam" id="PF12773">
    <property type="entry name" value="DZR"/>
    <property type="match status" value="1"/>
</dbReference>
<dbReference type="FunFam" id="3.40.50.300:FF:000398">
    <property type="entry name" value="Type IV pilus assembly ATPase PilB"/>
    <property type="match status" value="1"/>
</dbReference>
<feature type="region of interest" description="Disordered" evidence="4">
    <location>
        <begin position="652"/>
        <end position="673"/>
    </location>
</feature>
<dbReference type="SMART" id="SM00382">
    <property type="entry name" value="AAA"/>
    <property type="match status" value="1"/>
</dbReference>
<dbReference type="GO" id="GO:0016887">
    <property type="term" value="F:ATP hydrolysis activity"/>
    <property type="evidence" value="ECO:0007669"/>
    <property type="project" value="TreeGrafter"/>
</dbReference>
<organism evidence="6 7">
    <name type="scientific">Eiseniibacteriota bacterium</name>
    <dbReference type="NCBI Taxonomy" id="2212470"/>
    <lineage>
        <taxon>Bacteria</taxon>
        <taxon>Candidatus Eiseniibacteriota</taxon>
    </lineage>
</organism>
<dbReference type="InterPro" id="IPR027417">
    <property type="entry name" value="P-loop_NTPase"/>
</dbReference>
<protein>
    <submittedName>
        <fullName evidence="6">Type II secretion system protein GspE</fullName>
    </submittedName>
</protein>
<evidence type="ECO:0000259" key="5">
    <source>
        <dbReference type="PROSITE" id="PS00662"/>
    </source>
</evidence>
<proteinExistence type="inferred from homology"/>
<dbReference type="InterPro" id="IPR037257">
    <property type="entry name" value="T2SS_E_N_sf"/>
</dbReference>
<dbReference type="InterPro" id="IPR007831">
    <property type="entry name" value="T2SS_GspE_N"/>
</dbReference>
<evidence type="ECO:0000313" key="7">
    <source>
        <dbReference type="Proteomes" id="UP000319771"/>
    </source>
</evidence>
<dbReference type="Gene3D" id="1.10.40.70">
    <property type="match status" value="1"/>
</dbReference>
<dbReference type="AlphaFoldDB" id="A0A538UEE7"/>
<dbReference type="SUPFAM" id="SSF52540">
    <property type="entry name" value="P-loop containing nucleoside triphosphate hydrolases"/>
    <property type="match status" value="1"/>
</dbReference>
<name>A0A538UEE7_UNCEI</name>
<dbReference type="PROSITE" id="PS00662">
    <property type="entry name" value="T2SP_E"/>
    <property type="match status" value="1"/>
</dbReference>
<evidence type="ECO:0000256" key="2">
    <source>
        <dbReference type="ARBA" id="ARBA00022741"/>
    </source>
</evidence>
<feature type="domain" description="Bacterial type II secretion system protein E" evidence="5">
    <location>
        <begin position="389"/>
        <end position="403"/>
    </location>
</feature>
<sequence length="673" mass="73882">MAREHKRLGDMLIEAKLLTASDLAKAIDEQRKSGELLGSTLVRLGMISEAMLVRQLQQQLNLPFVDLADVTVDEQALALVREDLARKYLALPIEVERRSSLTVAMADPLNIAAIEDLRFQSGMYIKPVLAMPSAIQEAIERYYHIDSSVNEVINSIISSEDELVVSTVTEDEKAQAIDDLIKESEGRPIVRLTNWLLHRAIEERASDIHIEPQYKDLIVRLRVDGLLHEMQRLPKWTQSAVVSRLKVLSNLDIAEKRLPQDGRLMVEIAGRRVDMRVSTLPTTHGEKMVMRIVDQGHSMRVLDDVGLGVEDRGRIEAYLARPHGIIIVTGPTGSGKSTLLYAALRQLQTVTKNIVTVEDPVEYQIPGINQVQVDEKAKKTFPGALRAILRQDPDVIMIGEIRDKETAQIAFRASVTGHLVLSTVHTNDAPGAVTRLVDLGLEPYMVASSLIGVVSMRLVRTVCPKCRETYEVSAASLNRLGAQGAAEGSLQLTRGKGCPACRNTGYLGRTGIYETLEVTDTLRALITQNVSDAQIRTAAIEQGMHGLGEDGLRKVLDGHTTLEEVSRVVYLADQGAKVCPACAFVLAREYDYCPSCGDFVGEHCESCRRRLDPAWAWCPFCGAGTHPAGDATRGRAPASGTDAALDTALGAALDAARPPRRRRPAPERLKRAS</sequence>
<dbReference type="Pfam" id="PF05157">
    <property type="entry name" value="MshEN"/>
    <property type="match status" value="1"/>
</dbReference>
<dbReference type="Gene3D" id="3.40.50.300">
    <property type="entry name" value="P-loop containing nucleotide triphosphate hydrolases"/>
    <property type="match status" value="1"/>
</dbReference>
<dbReference type="Gene3D" id="3.30.450.90">
    <property type="match status" value="1"/>
</dbReference>
<dbReference type="PANTHER" id="PTHR30258:SF3">
    <property type="entry name" value="SLL1921 PROTEIN"/>
    <property type="match status" value="1"/>
</dbReference>
<feature type="compositionally biased region" description="Basic and acidic residues" evidence="4">
    <location>
        <begin position="664"/>
        <end position="673"/>
    </location>
</feature>
<dbReference type="FunFam" id="3.30.300.160:FF:000002">
    <property type="entry name" value="Type II secretion system protein E"/>
    <property type="match status" value="1"/>
</dbReference>
<dbReference type="Pfam" id="PF00437">
    <property type="entry name" value="T2SSE"/>
    <property type="match status" value="1"/>
</dbReference>
<evidence type="ECO:0000256" key="1">
    <source>
        <dbReference type="ARBA" id="ARBA00006611"/>
    </source>
</evidence>
<comment type="caution">
    <text evidence="6">The sequence shown here is derived from an EMBL/GenBank/DDBJ whole genome shotgun (WGS) entry which is preliminary data.</text>
</comment>
<dbReference type="GO" id="GO:0005886">
    <property type="term" value="C:plasma membrane"/>
    <property type="evidence" value="ECO:0007669"/>
    <property type="project" value="TreeGrafter"/>
</dbReference>
<keyword evidence="2" id="KW-0547">Nucleotide-binding</keyword>
<dbReference type="InterPro" id="IPR001482">
    <property type="entry name" value="T2SS/T4SS_dom"/>
</dbReference>
<accession>A0A538UEE7</accession>
<dbReference type="CDD" id="cd01129">
    <property type="entry name" value="PulE-GspE-like"/>
    <property type="match status" value="1"/>
</dbReference>
<evidence type="ECO:0000256" key="4">
    <source>
        <dbReference type="SAM" id="MobiDB-lite"/>
    </source>
</evidence>
<evidence type="ECO:0000313" key="6">
    <source>
        <dbReference type="EMBL" id="TMQ74243.1"/>
    </source>
</evidence>
<dbReference type="GO" id="GO:0005524">
    <property type="term" value="F:ATP binding"/>
    <property type="evidence" value="ECO:0007669"/>
    <property type="project" value="UniProtKB-KW"/>
</dbReference>
<gene>
    <name evidence="6" type="ORF">E6K81_00455</name>
</gene>
<reference evidence="6 7" key="1">
    <citation type="journal article" date="2019" name="Nat. Microbiol.">
        <title>Mediterranean grassland soil C-N compound turnover is dependent on rainfall and depth, and is mediated by genomically divergent microorganisms.</title>
        <authorList>
            <person name="Diamond S."/>
            <person name="Andeer P.F."/>
            <person name="Li Z."/>
            <person name="Crits-Christoph A."/>
            <person name="Burstein D."/>
            <person name="Anantharaman K."/>
            <person name="Lane K.R."/>
            <person name="Thomas B.C."/>
            <person name="Pan C."/>
            <person name="Northen T.R."/>
            <person name="Banfield J.F."/>
        </authorList>
    </citation>
    <scope>NUCLEOTIDE SEQUENCE [LARGE SCALE GENOMIC DNA]</scope>
    <source>
        <strain evidence="6">WS_11</strain>
    </source>
</reference>
<keyword evidence="3" id="KW-0067">ATP-binding</keyword>
<dbReference type="Proteomes" id="UP000319771">
    <property type="component" value="Unassembled WGS sequence"/>
</dbReference>
<dbReference type="SUPFAM" id="SSF160246">
    <property type="entry name" value="EspE N-terminal domain-like"/>
    <property type="match status" value="1"/>
</dbReference>
<dbReference type="PANTHER" id="PTHR30258">
    <property type="entry name" value="TYPE II SECRETION SYSTEM PROTEIN GSPE-RELATED"/>
    <property type="match status" value="1"/>
</dbReference>
<dbReference type="FunFam" id="3.30.450.90:FF:000001">
    <property type="entry name" value="Type II secretion system ATPase GspE"/>
    <property type="match status" value="1"/>
</dbReference>
<evidence type="ECO:0000256" key="3">
    <source>
        <dbReference type="ARBA" id="ARBA00022840"/>
    </source>
</evidence>
<dbReference type="EMBL" id="VBPB01000005">
    <property type="protein sequence ID" value="TMQ74243.1"/>
    <property type="molecule type" value="Genomic_DNA"/>
</dbReference>